<evidence type="ECO:0000256" key="1">
    <source>
        <dbReference type="SAM" id="Coils"/>
    </source>
</evidence>
<dbReference type="AlphaFoldDB" id="A0A5K7Z0I2"/>
<keyword evidence="3" id="KW-1185">Reference proteome</keyword>
<dbReference type="KEGG" id="dwd:DSCW_26030"/>
<gene>
    <name evidence="2" type="ORF">DSCW_26030</name>
</gene>
<dbReference type="Proteomes" id="UP000427769">
    <property type="component" value="Chromosome"/>
</dbReference>
<reference evidence="2 3" key="1">
    <citation type="submission" date="2019-11" db="EMBL/GenBank/DDBJ databases">
        <title>Comparative genomics of hydrocarbon-degrading Desulfosarcina strains.</title>
        <authorList>
            <person name="Watanabe M."/>
            <person name="Kojima H."/>
            <person name="Fukui M."/>
        </authorList>
    </citation>
    <scope>NUCLEOTIDE SEQUENCE [LARGE SCALE GENOMIC DNA]</scope>
    <source>
        <strain evidence="2 3">PP31</strain>
    </source>
</reference>
<sequence>MSEYTASIRRIGLINSGMFDTLALNFDVRAVHLVGANNVGKTSLIALIQFLFFPKMREMTFVKSAAESLGFYFRPEGSYLLFEVRTLTGSIRTVGIFGTGEADSRVNFVFNGSFDVNTFLTEERTPLPFKDLQANLFDRDFARFDRFERYEEALLGLHTRGEYNVPLFDLSKTNFRLLRRLMQGLLRLDRIDATDVQQFLIRIVEKGAVRTRFNLLQDFEQKYRHINSLRIELRELEALKPVVARYHDLLAKIEETAEKRDQHAAYFFHLSAAVSMLLSEKKKQLARVYDDEEARLEKLGGSVKRLSEQASDARTRLGEVRRQKERFEALTKTAQSHSEALVRQERDRLTHARVELATALAATQPQDAERLKRQLAALTREIDNVTRQLTHKTLQTVWDQAGFDENRRALLRFLVSGDLASREAEAVLADEKSFLQASSKAAEYLDDEGRFRGFGLDLPREVWFVPETDREPLDERQKRLEREMQSVRTAIEIAENTKRKQAELAEMDAAIAAKEAILAELAELRQLTVTWKDLESITREESRLDRELARLSRVIREREEESRLLRRQQQVTYTALKTAEEKWEQVHQVHASLSPDDGEPPEGLMARRLETLQAEYTQMRQSIATLESQLKQLDSQLAEPKSELEARYERSASDVSFERWLENKADLAGAIHDLEAQLQREYDGIFTVVRAKLSKITQAFGFVESQVAALNKAIHNVRISNITHIGIALEKTALLDAIDQSIPGQLDLFAAPDTSASLEDAHAQVEEYFNQIRNYGTEINLKDMFRLKFSVQFSHQPDPVERYEIHRFESNGTETGVKIVIYLGLIGLLQERKNVTGTRIPFFLDEVGSIDADNLNQLIAYCTENNFLPIFASPEIRKDISHNYLFRRDGNRSYLASVVKITPKPMEIAQDDASDLAGHPA</sequence>
<feature type="coiled-coil region" evidence="1">
    <location>
        <begin position="368"/>
        <end position="395"/>
    </location>
</feature>
<name>A0A5K7Z0I2_9BACT</name>
<feature type="coiled-coil region" evidence="1">
    <location>
        <begin position="609"/>
        <end position="643"/>
    </location>
</feature>
<protein>
    <submittedName>
        <fullName evidence="2">Chromosome segregation ATPase</fullName>
    </submittedName>
</protein>
<evidence type="ECO:0000313" key="3">
    <source>
        <dbReference type="Proteomes" id="UP000427769"/>
    </source>
</evidence>
<dbReference type="RefSeq" id="WP_155304130.1">
    <property type="nucleotide sequence ID" value="NZ_AP021875.1"/>
</dbReference>
<accession>A0A5K7Z0I2</accession>
<dbReference type="EMBL" id="AP021875">
    <property type="protein sequence ID" value="BBO75186.1"/>
    <property type="molecule type" value="Genomic_DNA"/>
</dbReference>
<organism evidence="2 3">
    <name type="scientific">Desulfosarcina widdelii</name>
    <dbReference type="NCBI Taxonomy" id="947919"/>
    <lineage>
        <taxon>Bacteria</taxon>
        <taxon>Pseudomonadati</taxon>
        <taxon>Thermodesulfobacteriota</taxon>
        <taxon>Desulfobacteria</taxon>
        <taxon>Desulfobacterales</taxon>
        <taxon>Desulfosarcinaceae</taxon>
        <taxon>Desulfosarcina</taxon>
    </lineage>
</organism>
<feature type="coiled-coil region" evidence="1">
    <location>
        <begin position="289"/>
        <end position="323"/>
    </location>
</feature>
<dbReference type="OrthoDB" id="8573214at2"/>
<proteinExistence type="predicted"/>
<keyword evidence="1" id="KW-0175">Coiled coil</keyword>
<feature type="coiled-coil region" evidence="1">
    <location>
        <begin position="477"/>
        <end position="568"/>
    </location>
</feature>
<evidence type="ECO:0000313" key="2">
    <source>
        <dbReference type="EMBL" id="BBO75186.1"/>
    </source>
</evidence>